<protein>
    <submittedName>
        <fullName evidence="2">Uncharacterized protein</fullName>
    </submittedName>
</protein>
<comment type="caution">
    <text evidence="2">The sequence shown here is derived from an EMBL/GenBank/DDBJ whole genome shotgun (WGS) entry which is preliminary data.</text>
</comment>
<reference evidence="2 3" key="1">
    <citation type="submission" date="2020-07" db="EMBL/GenBank/DDBJ databases">
        <title>Sequencing the genomes of 1000 actinobacteria strains.</title>
        <authorList>
            <person name="Klenk H.-P."/>
        </authorList>
    </citation>
    <scope>NUCLEOTIDE SEQUENCE [LARGE SCALE GENOMIC DNA]</scope>
    <source>
        <strain evidence="2 3">DSM 103164</strain>
    </source>
</reference>
<proteinExistence type="predicted"/>
<name>A0A7Z0IKM8_9ACTN</name>
<keyword evidence="1" id="KW-0472">Membrane</keyword>
<dbReference type="EMBL" id="JACBZS010000001">
    <property type="protein sequence ID" value="NYI70683.1"/>
    <property type="molecule type" value="Genomic_DNA"/>
</dbReference>
<keyword evidence="1" id="KW-0812">Transmembrane</keyword>
<gene>
    <name evidence="2" type="ORF">GGQ54_001243</name>
</gene>
<evidence type="ECO:0000313" key="3">
    <source>
        <dbReference type="Proteomes" id="UP000527616"/>
    </source>
</evidence>
<accession>A0A7Z0IKM8</accession>
<feature type="transmembrane region" description="Helical" evidence="1">
    <location>
        <begin position="57"/>
        <end position="76"/>
    </location>
</feature>
<evidence type="ECO:0000256" key="1">
    <source>
        <dbReference type="SAM" id="Phobius"/>
    </source>
</evidence>
<organism evidence="2 3">
    <name type="scientific">Naumannella cuiyingiana</name>
    <dbReference type="NCBI Taxonomy" id="1347891"/>
    <lineage>
        <taxon>Bacteria</taxon>
        <taxon>Bacillati</taxon>
        <taxon>Actinomycetota</taxon>
        <taxon>Actinomycetes</taxon>
        <taxon>Propionibacteriales</taxon>
        <taxon>Propionibacteriaceae</taxon>
        <taxon>Naumannella</taxon>
    </lineage>
</organism>
<dbReference type="AlphaFoldDB" id="A0A7Z0IKM8"/>
<evidence type="ECO:0000313" key="2">
    <source>
        <dbReference type="EMBL" id="NYI70683.1"/>
    </source>
</evidence>
<sequence length="108" mass="10707">MAVKDAADVKTAPIVALGLIGGYLAARETGVRPLGGVVLGLAGAYAGRTWLARRGPGITAVLSAIYLGAFGASHPLAKKIGAWPAVFTAAGASAAAAYLLSDADESLE</sequence>
<keyword evidence="3" id="KW-1185">Reference proteome</keyword>
<keyword evidence="1" id="KW-1133">Transmembrane helix</keyword>
<feature type="transmembrane region" description="Helical" evidence="1">
    <location>
        <begin position="82"/>
        <end position="100"/>
    </location>
</feature>
<dbReference type="RefSeq" id="WP_179444610.1">
    <property type="nucleotide sequence ID" value="NZ_JACBZS010000001.1"/>
</dbReference>
<dbReference type="Proteomes" id="UP000527616">
    <property type="component" value="Unassembled WGS sequence"/>
</dbReference>